<feature type="compositionally biased region" description="Basic and acidic residues" evidence="1">
    <location>
        <begin position="67"/>
        <end position="83"/>
    </location>
</feature>
<feature type="compositionally biased region" description="Polar residues" evidence="1">
    <location>
        <begin position="140"/>
        <end position="151"/>
    </location>
</feature>
<evidence type="ECO:0000256" key="1">
    <source>
        <dbReference type="SAM" id="MobiDB-lite"/>
    </source>
</evidence>
<keyword evidence="3" id="KW-1185">Reference proteome</keyword>
<feature type="compositionally biased region" description="Polar residues" evidence="1">
    <location>
        <begin position="36"/>
        <end position="47"/>
    </location>
</feature>
<dbReference type="AlphaFoldDB" id="A0A9P6PKD5"/>
<sequence length="164" mass="18582">YLRRQVGTDNWKCCPVRPEVPESEEDHAGYPRHEWSQSSSNPRQGQTPRHAAIPSQRSSLRSRPDRRRSFPQEEYDTLKKPHEQDGLTWPALISAEEIIGGDEADQISNASFLSRVGQHPVRCKCASSRRMVPIPAFSLSDTLPDMTSTSIPIPRTRNEHNSLP</sequence>
<proteinExistence type="predicted"/>
<organism evidence="2 3">
    <name type="scientific">Mortierella polycephala</name>
    <dbReference type="NCBI Taxonomy" id="41804"/>
    <lineage>
        <taxon>Eukaryota</taxon>
        <taxon>Fungi</taxon>
        <taxon>Fungi incertae sedis</taxon>
        <taxon>Mucoromycota</taxon>
        <taxon>Mortierellomycotina</taxon>
        <taxon>Mortierellomycetes</taxon>
        <taxon>Mortierellales</taxon>
        <taxon>Mortierellaceae</taxon>
        <taxon>Mortierella</taxon>
    </lineage>
</organism>
<feature type="non-terminal residue" evidence="2">
    <location>
        <position position="1"/>
    </location>
</feature>
<feature type="region of interest" description="Disordered" evidence="1">
    <location>
        <begin position="1"/>
        <end position="83"/>
    </location>
</feature>
<accession>A0A9P6PKD5</accession>
<protein>
    <submittedName>
        <fullName evidence="2">Uncharacterized protein</fullName>
    </submittedName>
</protein>
<feature type="non-terminal residue" evidence="2">
    <location>
        <position position="164"/>
    </location>
</feature>
<evidence type="ECO:0000313" key="2">
    <source>
        <dbReference type="EMBL" id="KAG0245774.1"/>
    </source>
</evidence>
<comment type="caution">
    <text evidence="2">The sequence shown here is derived from an EMBL/GenBank/DDBJ whole genome shotgun (WGS) entry which is preliminary data.</text>
</comment>
<evidence type="ECO:0000313" key="3">
    <source>
        <dbReference type="Proteomes" id="UP000726737"/>
    </source>
</evidence>
<name>A0A9P6PKD5_9FUNG</name>
<dbReference type="EMBL" id="JAAAJA010001882">
    <property type="protein sequence ID" value="KAG0245774.1"/>
    <property type="molecule type" value="Genomic_DNA"/>
</dbReference>
<gene>
    <name evidence="2" type="ORF">BG011_002666</name>
</gene>
<reference evidence="2" key="1">
    <citation type="journal article" date="2020" name="Fungal Divers.">
        <title>Resolving the Mortierellaceae phylogeny through synthesis of multi-gene phylogenetics and phylogenomics.</title>
        <authorList>
            <person name="Vandepol N."/>
            <person name="Liber J."/>
            <person name="Desiro A."/>
            <person name="Na H."/>
            <person name="Kennedy M."/>
            <person name="Barry K."/>
            <person name="Grigoriev I.V."/>
            <person name="Miller A.N."/>
            <person name="O'Donnell K."/>
            <person name="Stajich J.E."/>
            <person name="Bonito G."/>
        </authorList>
    </citation>
    <scope>NUCLEOTIDE SEQUENCE</scope>
    <source>
        <strain evidence="2">KOD948</strain>
    </source>
</reference>
<feature type="compositionally biased region" description="Basic and acidic residues" evidence="1">
    <location>
        <begin position="26"/>
        <end position="35"/>
    </location>
</feature>
<feature type="region of interest" description="Disordered" evidence="1">
    <location>
        <begin position="140"/>
        <end position="164"/>
    </location>
</feature>
<dbReference type="Proteomes" id="UP000726737">
    <property type="component" value="Unassembled WGS sequence"/>
</dbReference>